<dbReference type="RefSeq" id="WP_200684264.1">
    <property type="nucleotide sequence ID" value="NZ_JAEPRQ010000001.1"/>
</dbReference>
<evidence type="ECO:0000256" key="1">
    <source>
        <dbReference type="SAM" id="Phobius"/>
    </source>
</evidence>
<feature type="transmembrane region" description="Helical" evidence="1">
    <location>
        <begin position="78"/>
        <end position="99"/>
    </location>
</feature>
<evidence type="ECO:0000313" key="2">
    <source>
        <dbReference type="EMBL" id="MBK4215323.1"/>
    </source>
</evidence>
<gene>
    <name evidence="2" type="ORF">JJJ17_05225</name>
</gene>
<keyword evidence="1" id="KW-0812">Transmembrane</keyword>
<dbReference type="EMBL" id="JAEPRQ010000001">
    <property type="protein sequence ID" value="MBK4215323.1"/>
    <property type="molecule type" value="Genomic_DNA"/>
</dbReference>
<keyword evidence="1" id="KW-0472">Membrane</keyword>
<comment type="caution">
    <text evidence="2">The sequence shown here is derived from an EMBL/GenBank/DDBJ whole genome shotgun (WGS) entry which is preliminary data.</text>
</comment>
<proteinExistence type="predicted"/>
<organism evidence="2 3">
    <name type="scientific">Paracoccus caeni</name>
    <dbReference type="NCBI Taxonomy" id="657651"/>
    <lineage>
        <taxon>Bacteria</taxon>
        <taxon>Pseudomonadati</taxon>
        <taxon>Pseudomonadota</taxon>
        <taxon>Alphaproteobacteria</taxon>
        <taxon>Rhodobacterales</taxon>
        <taxon>Paracoccaceae</taxon>
        <taxon>Paracoccus</taxon>
    </lineage>
</organism>
<dbReference type="AlphaFoldDB" id="A0A934SJ01"/>
<dbReference type="Proteomes" id="UP000640485">
    <property type="component" value="Unassembled WGS sequence"/>
</dbReference>
<keyword evidence="1" id="KW-1133">Transmembrane helix</keyword>
<evidence type="ECO:0000313" key="3">
    <source>
        <dbReference type="Proteomes" id="UP000640485"/>
    </source>
</evidence>
<feature type="transmembrane region" description="Helical" evidence="1">
    <location>
        <begin position="12"/>
        <end position="32"/>
    </location>
</feature>
<accession>A0A934SJ01</accession>
<reference evidence="2" key="1">
    <citation type="submission" date="2021-01" db="EMBL/GenBank/DDBJ databases">
        <title>Paracoccus amoyensis sp. nov., isolated from the surface seawater along the coast of Xiamen Island, China.</title>
        <authorList>
            <person name="Lyu L."/>
        </authorList>
    </citation>
    <scope>NUCLEOTIDE SEQUENCE</scope>
    <source>
        <strain evidence="2">MJ17</strain>
    </source>
</reference>
<feature type="transmembrane region" description="Helical" evidence="1">
    <location>
        <begin position="105"/>
        <end position="123"/>
    </location>
</feature>
<feature type="transmembrane region" description="Helical" evidence="1">
    <location>
        <begin position="44"/>
        <end position="66"/>
    </location>
</feature>
<sequence>MTRPCSAFVYSIYLLAFVVGFAIGAVFMVFFAGKALTSGTMLPVGPSVALSWISPLAGIAVFQLIFGFGTECWRGLRFWLLAPVTVYFWLAVFLAIFMSGYVNPTVAGIGAALAIFLSGAVALQKTLRR</sequence>
<protein>
    <submittedName>
        <fullName evidence="2">Uncharacterized protein</fullName>
    </submittedName>
</protein>
<name>A0A934SJ01_9RHOB</name>
<keyword evidence="3" id="KW-1185">Reference proteome</keyword>